<protein>
    <submittedName>
        <fullName evidence="3">L,D-transpeptidase family protein</fullName>
    </submittedName>
</protein>
<organism evidence="3 4">
    <name type="scientific">Luteolibacter luteus</name>
    <dbReference type="NCBI Taxonomy" id="2728835"/>
    <lineage>
        <taxon>Bacteria</taxon>
        <taxon>Pseudomonadati</taxon>
        <taxon>Verrucomicrobiota</taxon>
        <taxon>Verrucomicrobiia</taxon>
        <taxon>Verrucomicrobiales</taxon>
        <taxon>Verrucomicrobiaceae</taxon>
        <taxon>Luteolibacter</taxon>
    </lineage>
</organism>
<accession>A0A858RP70</accession>
<evidence type="ECO:0000313" key="3">
    <source>
        <dbReference type="EMBL" id="QJE98198.1"/>
    </source>
</evidence>
<proteinExistence type="predicted"/>
<dbReference type="AlphaFoldDB" id="A0A858RP70"/>
<sequence length="240" mass="26700">MLRSLLTLLALALPLSAFELPKDSSQCVVGTAKGWNSSNVTLNTYEKRGGKWTKVSGPWNGRLGRDGLVWGLGISPRPAGAKIKSEGDWRAPAGVFYIGGAWGYDAQIQKNPKLFYRQVTTRDLWVEDPSSPSYNKHVVLEAEPATTWEKQQQMKQNDYPHSLKLFIAHNAPPKVSPGNGSAIFFHIWRGGGSKPTAGCTTMEEPKLRQLIAWIDPNKKPIYVLLPEAEYAAKKEEWKLP</sequence>
<evidence type="ECO:0000313" key="4">
    <source>
        <dbReference type="Proteomes" id="UP000501812"/>
    </source>
</evidence>
<dbReference type="GO" id="GO:0016740">
    <property type="term" value="F:transferase activity"/>
    <property type="evidence" value="ECO:0007669"/>
    <property type="project" value="InterPro"/>
</dbReference>
<feature type="chain" id="PRO_5032624769" evidence="1">
    <location>
        <begin position="20"/>
        <end position="240"/>
    </location>
</feature>
<feature type="domain" description="L,D-TPase catalytic" evidence="2">
    <location>
        <begin position="83"/>
        <end position="223"/>
    </location>
</feature>
<dbReference type="Proteomes" id="UP000501812">
    <property type="component" value="Chromosome"/>
</dbReference>
<keyword evidence="1" id="KW-0732">Signal</keyword>
<evidence type="ECO:0000259" key="2">
    <source>
        <dbReference type="Pfam" id="PF03734"/>
    </source>
</evidence>
<dbReference type="InterPro" id="IPR005490">
    <property type="entry name" value="LD_TPept_cat_dom"/>
</dbReference>
<dbReference type="PANTHER" id="PTHR38589">
    <property type="entry name" value="BLR0621 PROTEIN"/>
    <property type="match status" value="1"/>
</dbReference>
<dbReference type="RefSeq" id="WP_169456657.1">
    <property type="nucleotide sequence ID" value="NZ_CP051774.1"/>
</dbReference>
<feature type="signal peptide" evidence="1">
    <location>
        <begin position="1"/>
        <end position="19"/>
    </location>
</feature>
<dbReference type="EMBL" id="CP051774">
    <property type="protein sequence ID" value="QJE98198.1"/>
    <property type="molecule type" value="Genomic_DNA"/>
</dbReference>
<dbReference type="Pfam" id="PF03734">
    <property type="entry name" value="YkuD"/>
    <property type="match status" value="1"/>
</dbReference>
<reference evidence="3 4" key="1">
    <citation type="submission" date="2020-04" db="EMBL/GenBank/DDBJ databases">
        <title>Luteolibacter sp. G-1-1-1 isolated from soil.</title>
        <authorList>
            <person name="Dahal R.H."/>
        </authorList>
    </citation>
    <scope>NUCLEOTIDE SEQUENCE [LARGE SCALE GENOMIC DNA]</scope>
    <source>
        <strain evidence="3 4">G-1-1-1</strain>
    </source>
</reference>
<evidence type="ECO:0000256" key="1">
    <source>
        <dbReference type="SAM" id="SignalP"/>
    </source>
</evidence>
<keyword evidence="4" id="KW-1185">Reference proteome</keyword>
<dbReference type="KEGG" id="luo:HHL09_21210"/>
<name>A0A858RP70_9BACT</name>
<gene>
    <name evidence="3" type="ORF">HHL09_21210</name>
</gene>
<dbReference type="PANTHER" id="PTHR38589:SF1">
    <property type="entry name" value="BLR0621 PROTEIN"/>
    <property type="match status" value="1"/>
</dbReference>